<dbReference type="InterPro" id="IPR032092">
    <property type="entry name" value="PilW"/>
</dbReference>
<dbReference type="GO" id="GO:0043683">
    <property type="term" value="P:type IV pilus assembly"/>
    <property type="evidence" value="ECO:0007669"/>
    <property type="project" value="InterPro"/>
</dbReference>
<feature type="transmembrane region" description="Helical" evidence="2">
    <location>
        <begin position="20"/>
        <end position="39"/>
    </location>
</feature>
<dbReference type="InterPro" id="IPR012902">
    <property type="entry name" value="N_methyl_site"/>
</dbReference>
<gene>
    <name evidence="3" type="ORF">J2T55_000968</name>
</gene>
<evidence type="ECO:0000313" key="3">
    <source>
        <dbReference type="EMBL" id="MCS3902960.1"/>
    </source>
</evidence>
<evidence type="ECO:0000256" key="1">
    <source>
        <dbReference type="SAM" id="MobiDB-lite"/>
    </source>
</evidence>
<name>A0AAE3HJM1_9GAMM</name>
<dbReference type="AlphaFoldDB" id="A0AAE3HJM1"/>
<keyword evidence="2" id="KW-1133">Transmembrane helix</keyword>
<keyword evidence="2" id="KW-0812">Transmembrane</keyword>
<reference evidence="3" key="1">
    <citation type="submission" date="2022-08" db="EMBL/GenBank/DDBJ databases">
        <title>Genomic Encyclopedia of Type Strains, Phase III (KMG-III): the genomes of soil and plant-associated and newly described type strains.</title>
        <authorList>
            <person name="Whitman W."/>
        </authorList>
    </citation>
    <scope>NUCLEOTIDE SEQUENCE</scope>
    <source>
        <strain evidence="3">HMT 1</strain>
    </source>
</reference>
<keyword evidence="4" id="KW-1185">Reference proteome</keyword>
<sequence>MNKPHNKLKKRQSGLSMIELMVALVIGLVLTAGAIQIFISNKQTYRLESELSRMQETGRFIVDTISKEVRMAGYTGCSSRGNIDMNTISNNPPPFDPTGENAILGYEATGGGSWSPTFPTIIENAINDIDGDASKDIISGTDFVIIQRADECGGTVDEIDVANANIKINYPNTCDFQQDQTVMVTNCRTADIFSITNVTSNESSGRQNLAHSNSGNTDNRLSQTYGTDSQAFIFRSNIFFIATGETGEPALYMAQWNPVDPDDYTIIELADGVVDMQILYGIDNAGGDEYADNYVTANNVTDWNDVRSARISLLLQSDDNLTSESRSYMFNGAEANPGNDRRLRMTFTSTVTLRNRLQ</sequence>
<dbReference type="Pfam" id="PF07963">
    <property type="entry name" value="N_methyl"/>
    <property type="match status" value="1"/>
</dbReference>
<keyword evidence="2" id="KW-0472">Membrane</keyword>
<feature type="region of interest" description="Disordered" evidence="1">
    <location>
        <begin position="202"/>
        <end position="221"/>
    </location>
</feature>
<dbReference type="RefSeq" id="WP_259054564.1">
    <property type="nucleotide sequence ID" value="NZ_JANUCT010000005.1"/>
</dbReference>
<organism evidence="3 4">
    <name type="scientific">Methylohalomonas lacus</name>
    <dbReference type="NCBI Taxonomy" id="398773"/>
    <lineage>
        <taxon>Bacteria</taxon>
        <taxon>Pseudomonadati</taxon>
        <taxon>Pseudomonadota</taxon>
        <taxon>Gammaproteobacteria</taxon>
        <taxon>Methylohalomonadales</taxon>
        <taxon>Methylohalomonadaceae</taxon>
        <taxon>Methylohalomonas</taxon>
    </lineage>
</organism>
<protein>
    <submittedName>
        <fullName evidence="3">Type IV pilus assembly protein PilW</fullName>
    </submittedName>
</protein>
<proteinExistence type="predicted"/>
<accession>A0AAE3HJM1</accession>
<comment type="caution">
    <text evidence="3">The sequence shown here is derived from an EMBL/GenBank/DDBJ whole genome shotgun (WGS) entry which is preliminary data.</text>
</comment>
<dbReference type="EMBL" id="JANUCT010000005">
    <property type="protein sequence ID" value="MCS3902960.1"/>
    <property type="molecule type" value="Genomic_DNA"/>
</dbReference>
<dbReference type="Pfam" id="PF16074">
    <property type="entry name" value="PilW"/>
    <property type="match status" value="1"/>
</dbReference>
<dbReference type="NCBIfam" id="TIGR02532">
    <property type="entry name" value="IV_pilin_GFxxxE"/>
    <property type="match status" value="1"/>
</dbReference>
<dbReference type="Proteomes" id="UP001204445">
    <property type="component" value="Unassembled WGS sequence"/>
</dbReference>
<evidence type="ECO:0000256" key="2">
    <source>
        <dbReference type="SAM" id="Phobius"/>
    </source>
</evidence>
<evidence type="ECO:0000313" key="4">
    <source>
        <dbReference type="Proteomes" id="UP001204445"/>
    </source>
</evidence>